<dbReference type="SFLD" id="SFLDS00057">
    <property type="entry name" value="Glutaminase/Asparaginase"/>
    <property type="match status" value="1"/>
</dbReference>
<dbReference type="FunFam" id="3.40.50.1170:FF:000001">
    <property type="entry name" value="L-asparaginase 2"/>
    <property type="match status" value="1"/>
</dbReference>
<feature type="active site" evidence="5">
    <location>
        <position position="90"/>
    </location>
</feature>
<comment type="similarity">
    <text evidence="1">Belongs to the asparaginase 1 family.</text>
</comment>
<dbReference type="RefSeq" id="WP_084098176.1">
    <property type="nucleotide sequence ID" value="NZ_FWXK01000002.1"/>
</dbReference>
<evidence type="ECO:0000256" key="3">
    <source>
        <dbReference type="PIRSR" id="PIRSR001220-1"/>
    </source>
</evidence>
<feature type="active site" description="O-isoaspartyl threonine intermediate" evidence="3">
    <location>
        <position position="13"/>
    </location>
</feature>
<dbReference type="GO" id="GO:0006528">
    <property type="term" value="P:asparagine metabolic process"/>
    <property type="evidence" value="ECO:0007669"/>
    <property type="project" value="InterPro"/>
</dbReference>
<dbReference type="PANTHER" id="PTHR11707">
    <property type="entry name" value="L-ASPARAGINASE"/>
    <property type="match status" value="1"/>
</dbReference>
<dbReference type="AlphaFoldDB" id="A0A1W1YAT9"/>
<dbReference type="Pfam" id="PF00710">
    <property type="entry name" value="Asparaginase"/>
    <property type="match status" value="1"/>
</dbReference>
<evidence type="ECO:0000259" key="7">
    <source>
        <dbReference type="Pfam" id="PF17763"/>
    </source>
</evidence>
<dbReference type="SUPFAM" id="SSF53774">
    <property type="entry name" value="Glutaminase/Asparaginase"/>
    <property type="match status" value="1"/>
</dbReference>
<dbReference type="InterPro" id="IPR027473">
    <property type="entry name" value="L-asparaginase_C"/>
</dbReference>
<dbReference type="PANTHER" id="PTHR11707:SF28">
    <property type="entry name" value="60 KDA LYSOPHOSPHOLIPASE"/>
    <property type="match status" value="1"/>
</dbReference>
<keyword evidence="2" id="KW-0378">Hydrolase</keyword>
<keyword evidence="9" id="KW-1185">Reference proteome</keyword>
<dbReference type="EMBL" id="FWXK01000002">
    <property type="protein sequence ID" value="SMC32911.1"/>
    <property type="molecule type" value="Genomic_DNA"/>
</dbReference>
<dbReference type="InterPro" id="IPR036152">
    <property type="entry name" value="Asp/glu_Ase-like_sf"/>
</dbReference>
<feature type="domain" description="L-asparaginase N-terminal" evidence="6">
    <location>
        <begin position="4"/>
        <end position="192"/>
    </location>
</feature>
<dbReference type="OrthoDB" id="9788068at2"/>
<reference evidence="9" key="1">
    <citation type="submission" date="2017-04" db="EMBL/GenBank/DDBJ databases">
        <authorList>
            <person name="Varghese N."/>
            <person name="Submissions S."/>
        </authorList>
    </citation>
    <scope>NUCLEOTIDE SEQUENCE [LARGE SCALE GENOMIC DNA]</scope>
    <source>
        <strain evidence="9">DSM 21500</strain>
    </source>
</reference>
<dbReference type="CDD" id="cd08964">
    <property type="entry name" value="L-asparaginase_II"/>
    <property type="match status" value="1"/>
</dbReference>
<evidence type="ECO:0000256" key="2">
    <source>
        <dbReference type="ARBA" id="ARBA00022801"/>
    </source>
</evidence>
<protein>
    <submittedName>
        <fullName evidence="8">Asparaginase</fullName>
    </submittedName>
</protein>
<dbReference type="PROSITE" id="PS51732">
    <property type="entry name" value="ASN_GLN_ASE_3"/>
    <property type="match status" value="1"/>
</dbReference>
<feature type="domain" description="Asparaginase/glutaminase C-terminal" evidence="7">
    <location>
        <begin position="211"/>
        <end position="321"/>
    </location>
</feature>
<dbReference type="InterPro" id="IPR037152">
    <property type="entry name" value="L-asparaginase_N_sf"/>
</dbReference>
<dbReference type="STRING" id="371602.SAMN04487984_0492"/>
<evidence type="ECO:0000259" key="6">
    <source>
        <dbReference type="Pfam" id="PF00710"/>
    </source>
</evidence>
<sequence>MTKNIALINLGGTIMSMHDPETGRLKAGAMTGDELLENANLEHLDVDIDVKEVKSIDSSEMTLEDLRDIAKAIQNVLDEGVDGIVLTHGTDTMEETAYMMDLIFDTDTPIVFTGSQLSIEDLGFDGHSNIRDAVLTASHPDSRGQGVLIVFDQVIIPAHGATKKNSIGLHAFTSYLNTILGVLYDGKVSYFVNKRRQPHFAIDLSQPFTRDVHVIRMALDFNANYLNYLVDNGCDGLVIESLGAGQIFPEAVPAVHKALEKNIPVVVVSRAYTGGVVSLYDGEGGGAALAQAGCIFDEGRLNGTQARIKLIAMLNSEYDSDIATQWHNF</sequence>
<evidence type="ECO:0000256" key="1">
    <source>
        <dbReference type="ARBA" id="ARBA00010518"/>
    </source>
</evidence>
<name>A0A1W1YAT9_9LACT</name>
<dbReference type="PROSITE" id="PS00917">
    <property type="entry name" value="ASN_GLN_ASE_2"/>
    <property type="match status" value="1"/>
</dbReference>
<proteinExistence type="inferred from homology"/>
<feature type="binding site" evidence="4">
    <location>
        <position position="58"/>
    </location>
    <ligand>
        <name>substrate</name>
    </ligand>
</feature>
<accession>A0A1W1YAT9</accession>
<dbReference type="SMART" id="SM00870">
    <property type="entry name" value="Asparaginase"/>
    <property type="match status" value="1"/>
</dbReference>
<evidence type="ECO:0000313" key="8">
    <source>
        <dbReference type="EMBL" id="SMC32911.1"/>
    </source>
</evidence>
<evidence type="ECO:0000256" key="4">
    <source>
        <dbReference type="PIRSR" id="PIRSR001220-2"/>
    </source>
</evidence>
<dbReference type="PRINTS" id="PR00139">
    <property type="entry name" value="ASNGLNASE"/>
</dbReference>
<dbReference type="GO" id="GO:0004067">
    <property type="term" value="F:asparaginase activity"/>
    <property type="evidence" value="ECO:0007669"/>
    <property type="project" value="UniProtKB-UniRule"/>
</dbReference>
<gene>
    <name evidence="8" type="ORF">SAMN04487984_0492</name>
</gene>
<dbReference type="InterPro" id="IPR040919">
    <property type="entry name" value="Asparaginase_C"/>
</dbReference>
<dbReference type="Gene3D" id="3.40.50.1170">
    <property type="entry name" value="L-asparaginase, N-terminal domain"/>
    <property type="match status" value="1"/>
</dbReference>
<dbReference type="InterPro" id="IPR027475">
    <property type="entry name" value="Asparaginase/glutaminase_AS2"/>
</dbReference>
<dbReference type="Gene3D" id="3.40.50.40">
    <property type="match status" value="1"/>
</dbReference>
<dbReference type="PIRSF" id="PIRSF500176">
    <property type="entry name" value="L_ASNase"/>
    <property type="match status" value="1"/>
</dbReference>
<dbReference type="Proteomes" id="UP000243884">
    <property type="component" value="Unassembled WGS sequence"/>
</dbReference>
<feature type="binding site" evidence="4">
    <location>
        <begin position="90"/>
        <end position="91"/>
    </location>
    <ligand>
        <name>substrate</name>
    </ligand>
</feature>
<evidence type="ECO:0000256" key="5">
    <source>
        <dbReference type="PROSITE-ProRule" id="PRU10100"/>
    </source>
</evidence>
<dbReference type="InterPro" id="IPR006034">
    <property type="entry name" value="Asparaginase/glutaminase-like"/>
</dbReference>
<evidence type="ECO:0000313" key="9">
    <source>
        <dbReference type="Proteomes" id="UP000243884"/>
    </source>
</evidence>
<dbReference type="Pfam" id="PF17763">
    <property type="entry name" value="Asparaginase_C"/>
    <property type="match status" value="1"/>
</dbReference>
<dbReference type="InterPro" id="IPR004550">
    <property type="entry name" value="AsnASE_II"/>
</dbReference>
<dbReference type="InterPro" id="IPR027474">
    <property type="entry name" value="L-asparaginase_N"/>
</dbReference>
<dbReference type="PIRSF" id="PIRSF001220">
    <property type="entry name" value="L-ASNase_gatD"/>
    <property type="match status" value="1"/>
</dbReference>
<organism evidence="8 9">
    <name type="scientific">Aerococcus suis</name>
    <dbReference type="NCBI Taxonomy" id="371602"/>
    <lineage>
        <taxon>Bacteria</taxon>
        <taxon>Bacillati</taxon>
        <taxon>Bacillota</taxon>
        <taxon>Bacilli</taxon>
        <taxon>Lactobacillales</taxon>
        <taxon>Aerococcaceae</taxon>
        <taxon>Aerococcus</taxon>
    </lineage>
</organism>